<comment type="similarity">
    <text evidence="2">Belongs to the Fur family.</text>
</comment>
<keyword evidence="9" id="KW-0804">Transcription</keyword>
<evidence type="ECO:0000256" key="6">
    <source>
        <dbReference type="ARBA" id="ARBA00022833"/>
    </source>
</evidence>
<dbReference type="Proteomes" id="UP000180254">
    <property type="component" value="Unassembled WGS sequence"/>
</dbReference>
<feature type="binding site" evidence="10">
    <location>
        <position position="94"/>
    </location>
    <ligand>
        <name>Zn(2+)</name>
        <dbReference type="ChEBI" id="CHEBI:29105"/>
    </ligand>
</feature>
<organism evidence="11 12">
    <name type="scientific">Andreesenia angusta</name>
    <dbReference type="NCBI Taxonomy" id="39480"/>
    <lineage>
        <taxon>Bacteria</taxon>
        <taxon>Bacillati</taxon>
        <taxon>Bacillota</taxon>
        <taxon>Tissierellia</taxon>
        <taxon>Tissierellales</taxon>
        <taxon>Gottschalkiaceae</taxon>
        <taxon>Andreesenia</taxon>
    </lineage>
</organism>
<dbReference type="Gene3D" id="3.30.1490.190">
    <property type="match status" value="1"/>
</dbReference>
<dbReference type="STRING" id="39480.EUAN_05060"/>
<evidence type="ECO:0000256" key="10">
    <source>
        <dbReference type="PIRSR" id="PIRSR602481-1"/>
    </source>
</evidence>
<evidence type="ECO:0000256" key="4">
    <source>
        <dbReference type="ARBA" id="ARBA00022491"/>
    </source>
</evidence>
<dbReference type="GO" id="GO:0003700">
    <property type="term" value="F:DNA-binding transcription factor activity"/>
    <property type="evidence" value="ECO:0007669"/>
    <property type="project" value="InterPro"/>
</dbReference>
<feature type="binding site" evidence="10">
    <location>
        <position position="91"/>
    </location>
    <ligand>
        <name>Zn(2+)</name>
        <dbReference type="ChEBI" id="CHEBI:29105"/>
    </ligand>
</feature>
<evidence type="ECO:0000313" key="11">
    <source>
        <dbReference type="EMBL" id="OHW62722.1"/>
    </source>
</evidence>
<evidence type="ECO:0000256" key="3">
    <source>
        <dbReference type="ARBA" id="ARBA00022490"/>
    </source>
</evidence>
<dbReference type="GO" id="GO:0045892">
    <property type="term" value="P:negative regulation of DNA-templated transcription"/>
    <property type="evidence" value="ECO:0007669"/>
    <property type="project" value="TreeGrafter"/>
</dbReference>
<evidence type="ECO:0000256" key="5">
    <source>
        <dbReference type="ARBA" id="ARBA00022723"/>
    </source>
</evidence>
<dbReference type="InterPro" id="IPR002481">
    <property type="entry name" value="FUR"/>
</dbReference>
<protein>
    <submittedName>
        <fullName evidence="11">Transcriptional regulator PerR</fullName>
    </submittedName>
</protein>
<dbReference type="InterPro" id="IPR043135">
    <property type="entry name" value="Fur_C"/>
</dbReference>
<dbReference type="GO" id="GO:0008270">
    <property type="term" value="F:zinc ion binding"/>
    <property type="evidence" value="ECO:0007669"/>
    <property type="project" value="TreeGrafter"/>
</dbReference>
<evidence type="ECO:0000256" key="9">
    <source>
        <dbReference type="ARBA" id="ARBA00023163"/>
    </source>
</evidence>
<comment type="caution">
    <text evidence="11">The sequence shown here is derived from an EMBL/GenBank/DDBJ whole genome shotgun (WGS) entry which is preliminary data.</text>
</comment>
<evidence type="ECO:0000313" key="12">
    <source>
        <dbReference type="Proteomes" id="UP000180254"/>
    </source>
</evidence>
<keyword evidence="7" id="KW-0805">Transcription regulation</keyword>
<dbReference type="GO" id="GO:0005737">
    <property type="term" value="C:cytoplasm"/>
    <property type="evidence" value="ECO:0007669"/>
    <property type="project" value="UniProtKB-SubCell"/>
</dbReference>
<evidence type="ECO:0000256" key="7">
    <source>
        <dbReference type="ARBA" id="ARBA00023015"/>
    </source>
</evidence>
<feature type="binding site" evidence="10">
    <location>
        <position position="131"/>
    </location>
    <ligand>
        <name>Zn(2+)</name>
        <dbReference type="ChEBI" id="CHEBI:29105"/>
    </ligand>
</feature>
<dbReference type="CDD" id="cd07153">
    <property type="entry name" value="Fur_like"/>
    <property type="match status" value="1"/>
</dbReference>
<dbReference type="PANTHER" id="PTHR33202">
    <property type="entry name" value="ZINC UPTAKE REGULATION PROTEIN"/>
    <property type="match status" value="1"/>
</dbReference>
<dbReference type="InterPro" id="IPR036388">
    <property type="entry name" value="WH-like_DNA-bd_sf"/>
</dbReference>
<dbReference type="Pfam" id="PF01475">
    <property type="entry name" value="FUR"/>
    <property type="match status" value="1"/>
</dbReference>
<feature type="binding site" evidence="10">
    <location>
        <position position="128"/>
    </location>
    <ligand>
        <name>Zn(2+)</name>
        <dbReference type="ChEBI" id="CHEBI:29105"/>
    </ligand>
</feature>
<dbReference type="OrthoDB" id="8659436at2"/>
<keyword evidence="6 10" id="KW-0862">Zinc</keyword>
<dbReference type="GO" id="GO:1900376">
    <property type="term" value="P:regulation of secondary metabolite biosynthetic process"/>
    <property type="evidence" value="ECO:0007669"/>
    <property type="project" value="TreeGrafter"/>
</dbReference>
<evidence type="ECO:0000256" key="8">
    <source>
        <dbReference type="ARBA" id="ARBA00023125"/>
    </source>
</evidence>
<dbReference type="Gene3D" id="1.10.10.10">
    <property type="entry name" value="Winged helix-like DNA-binding domain superfamily/Winged helix DNA-binding domain"/>
    <property type="match status" value="1"/>
</dbReference>
<accession>A0A1S1V811</accession>
<dbReference type="PANTHER" id="PTHR33202:SF8">
    <property type="entry name" value="PEROXIDE-RESPONSIVE REPRESSOR PERR"/>
    <property type="match status" value="1"/>
</dbReference>
<evidence type="ECO:0000256" key="1">
    <source>
        <dbReference type="ARBA" id="ARBA00004496"/>
    </source>
</evidence>
<evidence type="ECO:0000256" key="2">
    <source>
        <dbReference type="ARBA" id="ARBA00007957"/>
    </source>
</evidence>
<keyword evidence="4" id="KW-0678">Repressor</keyword>
<proteinExistence type="inferred from homology"/>
<name>A0A1S1V811_9FIRM</name>
<comment type="subcellular location">
    <subcellularLocation>
        <location evidence="1">Cytoplasm</location>
    </subcellularLocation>
</comment>
<keyword evidence="3" id="KW-0963">Cytoplasm</keyword>
<dbReference type="EMBL" id="MKIE01000002">
    <property type="protein sequence ID" value="OHW62722.1"/>
    <property type="molecule type" value="Genomic_DNA"/>
</dbReference>
<sequence>MESIKDYLSSNNIRPSYPRLKIFEYLDSKRNHPTVDEIYTALHREIPTLSKTTVYNTLKLFVSEGIARVITIEDGEARYDSDMSVHGHFKCTSCGDIYDFSVDIPDKRVKGLENFEVEGREFYYFGKCSNCLQLNKNK</sequence>
<dbReference type="FunFam" id="1.10.10.10:FF:000007">
    <property type="entry name" value="Ferric uptake regulation protein"/>
    <property type="match status" value="1"/>
</dbReference>
<dbReference type="AlphaFoldDB" id="A0A1S1V811"/>
<dbReference type="SUPFAM" id="SSF46785">
    <property type="entry name" value="Winged helix' DNA-binding domain"/>
    <property type="match status" value="1"/>
</dbReference>
<dbReference type="InterPro" id="IPR036390">
    <property type="entry name" value="WH_DNA-bd_sf"/>
</dbReference>
<dbReference type="RefSeq" id="WP_071061380.1">
    <property type="nucleotide sequence ID" value="NZ_MKIE01000002.1"/>
</dbReference>
<comment type="cofactor">
    <cofactor evidence="10">
        <name>Zn(2+)</name>
        <dbReference type="ChEBI" id="CHEBI:29105"/>
    </cofactor>
    <text evidence="10">Binds 1 zinc ion per subunit.</text>
</comment>
<reference evidence="11 12" key="1">
    <citation type="submission" date="2016-09" db="EMBL/GenBank/DDBJ databases">
        <title>Genome sequence of Eubacterium angustum.</title>
        <authorList>
            <person name="Poehlein A."/>
            <person name="Daniel R."/>
        </authorList>
    </citation>
    <scope>NUCLEOTIDE SEQUENCE [LARGE SCALE GENOMIC DNA]</scope>
    <source>
        <strain evidence="11 12">DSM 1989</strain>
    </source>
</reference>
<gene>
    <name evidence="11" type="primary">perR</name>
    <name evidence="11" type="ORF">EUAN_05060</name>
</gene>
<keyword evidence="8" id="KW-0238">DNA-binding</keyword>
<dbReference type="GO" id="GO:0000976">
    <property type="term" value="F:transcription cis-regulatory region binding"/>
    <property type="evidence" value="ECO:0007669"/>
    <property type="project" value="TreeGrafter"/>
</dbReference>
<keyword evidence="5 10" id="KW-0479">Metal-binding</keyword>
<keyword evidence="12" id="KW-1185">Reference proteome</keyword>